<organism evidence="2 3">
    <name type="scientific">Geodia barretti</name>
    <name type="common">Barrett's horny sponge</name>
    <dbReference type="NCBI Taxonomy" id="519541"/>
    <lineage>
        <taxon>Eukaryota</taxon>
        <taxon>Metazoa</taxon>
        <taxon>Porifera</taxon>
        <taxon>Demospongiae</taxon>
        <taxon>Heteroscleromorpha</taxon>
        <taxon>Tetractinellida</taxon>
        <taxon>Astrophorina</taxon>
        <taxon>Geodiidae</taxon>
        <taxon>Geodia</taxon>
    </lineage>
</organism>
<proteinExistence type="predicted"/>
<gene>
    <name evidence="2" type="ORF">GBAR_LOCUS21669</name>
</gene>
<dbReference type="AlphaFoldDB" id="A0AA35T0U0"/>
<name>A0AA35T0U0_GEOBA</name>
<sequence>MSGCKSVEEVPHGGQGGKGPVGTGGEFGEVWEPGQFQSQLLLHSRHPLQLRLVVLCTRREERANLSCKNGTTAELERAISIP</sequence>
<feature type="region of interest" description="Disordered" evidence="1">
    <location>
        <begin position="1"/>
        <end position="29"/>
    </location>
</feature>
<dbReference type="EMBL" id="CASHTH010003016">
    <property type="protein sequence ID" value="CAI8038902.1"/>
    <property type="molecule type" value="Genomic_DNA"/>
</dbReference>
<dbReference type="Proteomes" id="UP001174909">
    <property type="component" value="Unassembled WGS sequence"/>
</dbReference>
<evidence type="ECO:0000256" key="1">
    <source>
        <dbReference type="SAM" id="MobiDB-lite"/>
    </source>
</evidence>
<feature type="compositionally biased region" description="Basic and acidic residues" evidence="1">
    <location>
        <begin position="1"/>
        <end position="11"/>
    </location>
</feature>
<feature type="compositionally biased region" description="Gly residues" evidence="1">
    <location>
        <begin position="13"/>
        <end position="27"/>
    </location>
</feature>
<protein>
    <submittedName>
        <fullName evidence="2">Uncharacterized protein</fullName>
    </submittedName>
</protein>
<comment type="caution">
    <text evidence="2">The sequence shown here is derived from an EMBL/GenBank/DDBJ whole genome shotgun (WGS) entry which is preliminary data.</text>
</comment>
<keyword evidence="3" id="KW-1185">Reference proteome</keyword>
<evidence type="ECO:0000313" key="3">
    <source>
        <dbReference type="Proteomes" id="UP001174909"/>
    </source>
</evidence>
<accession>A0AA35T0U0</accession>
<reference evidence="2" key="1">
    <citation type="submission" date="2023-03" db="EMBL/GenBank/DDBJ databases">
        <authorList>
            <person name="Steffen K."/>
            <person name="Cardenas P."/>
        </authorList>
    </citation>
    <scope>NUCLEOTIDE SEQUENCE</scope>
</reference>
<evidence type="ECO:0000313" key="2">
    <source>
        <dbReference type="EMBL" id="CAI8038902.1"/>
    </source>
</evidence>